<evidence type="ECO:0000256" key="1">
    <source>
        <dbReference type="ARBA" id="ARBA00007316"/>
    </source>
</evidence>
<dbReference type="GO" id="GO:0004715">
    <property type="term" value="F:non-membrane spanning protein tyrosine kinase activity"/>
    <property type="evidence" value="ECO:0007669"/>
    <property type="project" value="UniProtKB-EC"/>
</dbReference>
<dbReference type="PANTHER" id="PTHR32309">
    <property type="entry name" value="TYROSINE-PROTEIN KINASE"/>
    <property type="match status" value="1"/>
</dbReference>
<dbReference type="PANTHER" id="PTHR32309:SF13">
    <property type="entry name" value="FERRIC ENTEROBACTIN TRANSPORT PROTEIN FEPE"/>
    <property type="match status" value="1"/>
</dbReference>
<accession>A0A917CX60</accession>
<dbReference type="InterPro" id="IPR050445">
    <property type="entry name" value="Bact_polysacc_biosynth/exp"/>
</dbReference>
<dbReference type="SUPFAM" id="SSF52540">
    <property type="entry name" value="P-loop containing nucleoside triphosphate hydrolases"/>
    <property type="match status" value="1"/>
</dbReference>
<comment type="caution">
    <text evidence="10">The sequence shown here is derived from an EMBL/GenBank/DDBJ whole genome shotgun (WGS) entry which is preliminary data.</text>
</comment>
<dbReference type="EC" id="2.7.10.2" evidence="2"/>
<comment type="catalytic activity">
    <reaction evidence="8">
        <text>L-tyrosyl-[protein] + ATP = O-phospho-L-tyrosyl-[protein] + ADP + H(+)</text>
        <dbReference type="Rhea" id="RHEA:10596"/>
        <dbReference type="Rhea" id="RHEA-COMP:10136"/>
        <dbReference type="Rhea" id="RHEA-COMP:20101"/>
        <dbReference type="ChEBI" id="CHEBI:15378"/>
        <dbReference type="ChEBI" id="CHEBI:30616"/>
        <dbReference type="ChEBI" id="CHEBI:46858"/>
        <dbReference type="ChEBI" id="CHEBI:61978"/>
        <dbReference type="ChEBI" id="CHEBI:456216"/>
        <dbReference type="EC" id="2.7.10.2"/>
    </reaction>
</comment>
<protein>
    <recommendedName>
        <fullName evidence="2">non-specific protein-tyrosine kinase</fullName>
        <ecNumber evidence="2">2.7.10.2</ecNumber>
    </recommendedName>
</protein>
<reference evidence="10" key="1">
    <citation type="journal article" date="2014" name="Int. J. Syst. Evol. Microbiol.">
        <title>Complete genome sequence of Corynebacterium casei LMG S-19264T (=DSM 44701T), isolated from a smear-ripened cheese.</title>
        <authorList>
            <consortium name="US DOE Joint Genome Institute (JGI-PGF)"/>
            <person name="Walter F."/>
            <person name="Albersmeier A."/>
            <person name="Kalinowski J."/>
            <person name="Ruckert C."/>
        </authorList>
    </citation>
    <scope>NUCLEOTIDE SEQUENCE</scope>
    <source>
        <strain evidence="10">CGMCC 1.12987</strain>
    </source>
</reference>
<keyword evidence="4" id="KW-0547">Nucleotide-binding</keyword>
<dbReference type="GO" id="GO:0005524">
    <property type="term" value="F:ATP binding"/>
    <property type="evidence" value="ECO:0007669"/>
    <property type="project" value="UniProtKB-KW"/>
</dbReference>
<dbReference type="InterPro" id="IPR025669">
    <property type="entry name" value="AAA_dom"/>
</dbReference>
<dbReference type="FunFam" id="3.40.50.300:FF:000527">
    <property type="entry name" value="Tyrosine-protein kinase etk"/>
    <property type="match status" value="1"/>
</dbReference>
<keyword evidence="7 10" id="KW-0829">Tyrosine-protein kinase</keyword>
<dbReference type="Gene3D" id="3.40.50.300">
    <property type="entry name" value="P-loop containing nucleotide triphosphate hydrolases"/>
    <property type="match status" value="1"/>
</dbReference>
<dbReference type="AlphaFoldDB" id="A0A917CX60"/>
<reference evidence="10" key="2">
    <citation type="submission" date="2020-09" db="EMBL/GenBank/DDBJ databases">
        <authorList>
            <person name="Sun Q."/>
            <person name="Zhou Y."/>
        </authorList>
    </citation>
    <scope>NUCLEOTIDE SEQUENCE</scope>
    <source>
        <strain evidence="10">CGMCC 1.12987</strain>
    </source>
</reference>
<evidence type="ECO:0000256" key="8">
    <source>
        <dbReference type="ARBA" id="ARBA00051245"/>
    </source>
</evidence>
<keyword evidence="11" id="KW-1185">Reference proteome</keyword>
<sequence>MSRHPEARPIIMDLNPNSPISESYRKLRTNLQYAEVDRPLQMLMVTSASPHEGKTTTVNNLAVAYAQSEKSVLLIDADLRKPTAHHSFRLSNRVGVTSILSGQKRIIEAIQDTRIPNLKVMTAGPIPPNPSELLGSKRMDGLLQELREMYDIVLVDTPPVLAVSDAQIVSTRCDGVLLVINSKRVKRQFAVKARDALLFVKARIVGVALNQVPTNEAYPYYEYSSN</sequence>
<dbReference type="RefSeq" id="WP_229725007.1">
    <property type="nucleotide sequence ID" value="NZ_BMGR01000004.1"/>
</dbReference>
<evidence type="ECO:0000259" key="9">
    <source>
        <dbReference type="Pfam" id="PF13614"/>
    </source>
</evidence>
<dbReference type="InterPro" id="IPR027417">
    <property type="entry name" value="P-loop_NTPase"/>
</dbReference>
<dbReference type="GO" id="GO:0005886">
    <property type="term" value="C:plasma membrane"/>
    <property type="evidence" value="ECO:0007669"/>
    <property type="project" value="TreeGrafter"/>
</dbReference>
<evidence type="ECO:0000256" key="5">
    <source>
        <dbReference type="ARBA" id="ARBA00022777"/>
    </source>
</evidence>
<keyword evidence="3" id="KW-0808">Transferase</keyword>
<proteinExistence type="inferred from homology"/>
<name>A0A917CX60_9BACL</name>
<evidence type="ECO:0000256" key="6">
    <source>
        <dbReference type="ARBA" id="ARBA00022840"/>
    </source>
</evidence>
<dbReference type="NCBIfam" id="TIGR01007">
    <property type="entry name" value="eps_fam"/>
    <property type="match status" value="1"/>
</dbReference>
<evidence type="ECO:0000313" key="10">
    <source>
        <dbReference type="EMBL" id="GGF98588.1"/>
    </source>
</evidence>
<dbReference type="Pfam" id="PF13614">
    <property type="entry name" value="AAA_31"/>
    <property type="match status" value="1"/>
</dbReference>
<dbReference type="GO" id="GO:0042802">
    <property type="term" value="F:identical protein binding"/>
    <property type="evidence" value="ECO:0007669"/>
    <property type="project" value="UniProtKB-ARBA"/>
</dbReference>
<dbReference type="CDD" id="cd05387">
    <property type="entry name" value="BY-kinase"/>
    <property type="match status" value="1"/>
</dbReference>
<evidence type="ECO:0000256" key="4">
    <source>
        <dbReference type="ARBA" id="ARBA00022741"/>
    </source>
</evidence>
<gene>
    <name evidence="10" type="ORF">GCM10010916_14800</name>
</gene>
<evidence type="ECO:0000256" key="2">
    <source>
        <dbReference type="ARBA" id="ARBA00011903"/>
    </source>
</evidence>
<dbReference type="EMBL" id="BMGR01000004">
    <property type="protein sequence ID" value="GGF98588.1"/>
    <property type="molecule type" value="Genomic_DNA"/>
</dbReference>
<evidence type="ECO:0000256" key="3">
    <source>
        <dbReference type="ARBA" id="ARBA00022679"/>
    </source>
</evidence>
<keyword evidence="5 10" id="KW-0418">Kinase</keyword>
<feature type="domain" description="AAA" evidence="9">
    <location>
        <begin position="53"/>
        <end position="183"/>
    </location>
</feature>
<keyword evidence="6" id="KW-0067">ATP-binding</keyword>
<comment type="similarity">
    <text evidence="1">Belongs to the CpsD/CapB family.</text>
</comment>
<evidence type="ECO:0000313" key="11">
    <source>
        <dbReference type="Proteomes" id="UP000644756"/>
    </source>
</evidence>
<dbReference type="Proteomes" id="UP000644756">
    <property type="component" value="Unassembled WGS sequence"/>
</dbReference>
<evidence type="ECO:0000256" key="7">
    <source>
        <dbReference type="ARBA" id="ARBA00023137"/>
    </source>
</evidence>
<organism evidence="10 11">
    <name type="scientific">Paenibacillus abyssi</name>
    <dbReference type="NCBI Taxonomy" id="1340531"/>
    <lineage>
        <taxon>Bacteria</taxon>
        <taxon>Bacillati</taxon>
        <taxon>Bacillota</taxon>
        <taxon>Bacilli</taxon>
        <taxon>Bacillales</taxon>
        <taxon>Paenibacillaceae</taxon>
        <taxon>Paenibacillus</taxon>
    </lineage>
</organism>
<dbReference type="InterPro" id="IPR005702">
    <property type="entry name" value="Wzc-like_C"/>
</dbReference>